<dbReference type="EMBL" id="GGEC01068841">
    <property type="protein sequence ID" value="MBX49325.1"/>
    <property type="molecule type" value="Transcribed_RNA"/>
</dbReference>
<name>A0A2P2P3J3_RHIMU</name>
<evidence type="ECO:0000313" key="1">
    <source>
        <dbReference type="EMBL" id="MBX49325.1"/>
    </source>
</evidence>
<sequence>MNLPDSGDLKIICRWQHAQ</sequence>
<organism evidence="1">
    <name type="scientific">Rhizophora mucronata</name>
    <name type="common">Asiatic mangrove</name>
    <dbReference type="NCBI Taxonomy" id="61149"/>
    <lineage>
        <taxon>Eukaryota</taxon>
        <taxon>Viridiplantae</taxon>
        <taxon>Streptophyta</taxon>
        <taxon>Embryophyta</taxon>
        <taxon>Tracheophyta</taxon>
        <taxon>Spermatophyta</taxon>
        <taxon>Magnoliopsida</taxon>
        <taxon>eudicotyledons</taxon>
        <taxon>Gunneridae</taxon>
        <taxon>Pentapetalae</taxon>
        <taxon>rosids</taxon>
        <taxon>fabids</taxon>
        <taxon>Malpighiales</taxon>
        <taxon>Rhizophoraceae</taxon>
        <taxon>Rhizophora</taxon>
    </lineage>
</organism>
<protein>
    <submittedName>
        <fullName evidence="1">Uncharacterized protein</fullName>
    </submittedName>
</protein>
<dbReference type="AlphaFoldDB" id="A0A2P2P3J3"/>
<reference evidence="1" key="1">
    <citation type="submission" date="2018-02" db="EMBL/GenBank/DDBJ databases">
        <title>Rhizophora mucronata_Transcriptome.</title>
        <authorList>
            <person name="Meera S.P."/>
            <person name="Sreeshan A."/>
            <person name="Augustine A."/>
        </authorList>
    </citation>
    <scope>NUCLEOTIDE SEQUENCE</scope>
    <source>
        <tissue evidence="1">Leaf</tissue>
    </source>
</reference>
<proteinExistence type="predicted"/>
<accession>A0A2P2P3J3</accession>